<dbReference type="EMBL" id="MCFC01000007">
    <property type="protein sequence ID" value="ORY33073.1"/>
    <property type="molecule type" value="Genomic_DNA"/>
</dbReference>
<feature type="region of interest" description="Disordered" evidence="1">
    <location>
        <begin position="66"/>
        <end position="137"/>
    </location>
</feature>
<protein>
    <submittedName>
        <fullName evidence="2">Uncharacterized protein</fullName>
    </submittedName>
</protein>
<proteinExistence type="predicted"/>
<name>A0A1Y2BE13_9TREE</name>
<evidence type="ECO:0000313" key="3">
    <source>
        <dbReference type="Proteomes" id="UP000193986"/>
    </source>
</evidence>
<gene>
    <name evidence="2" type="ORF">BCR39DRAFT_582185</name>
</gene>
<feature type="region of interest" description="Disordered" evidence="1">
    <location>
        <begin position="161"/>
        <end position="186"/>
    </location>
</feature>
<organism evidence="2 3">
    <name type="scientific">Naematelia encephala</name>
    <dbReference type="NCBI Taxonomy" id="71784"/>
    <lineage>
        <taxon>Eukaryota</taxon>
        <taxon>Fungi</taxon>
        <taxon>Dikarya</taxon>
        <taxon>Basidiomycota</taxon>
        <taxon>Agaricomycotina</taxon>
        <taxon>Tremellomycetes</taxon>
        <taxon>Tremellales</taxon>
        <taxon>Naemateliaceae</taxon>
        <taxon>Naematelia</taxon>
    </lineage>
</organism>
<sequence>MSRDLYSQDLPSGGDTYTRTNPTRFTFCSRSTKFLKKAFSRTGHSIAMISCLMMPKPDLDRFNRLTNGPRLDTKLNTSYQPTSYRPTGTSYRPTSDLTTSVQSPRNTGYTSSRHYANPGSGISSHAGESSGDRTNDGIDNSATSVIGKALPPILEVYDNSQEEQLARTEIPPEGGSTSTESDVTDMSLDGDISSSEGSVTSMKSCTAGASSNTDIFMLRQGLGAIATASKSRLTCAPRNTQYSGQSRFGRFFGRNPKSHTYPSVINSQATTNQHETTYIFTNIRKQTPGGSRATLGIDGENAGGNSAWRRWWKKSDTNGKNSAQKSDGVIVTVDRETFI</sequence>
<dbReference type="InParanoid" id="A0A1Y2BE13"/>
<dbReference type="Proteomes" id="UP000193986">
    <property type="component" value="Unassembled WGS sequence"/>
</dbReference>
<keyword evidence="3" id="KW-1185">Reference proteome</keyword>
<dbReference type="AlphaFoldDB" id="A0A1Y2BE13"/>
<comment type="caution">
    <text evidence="2">The sequence shown here is derived from an EMBL/GenBank/DDBJ whole genome shotgun (WGS) entry which is preliminary data.</text>
</comment>
<evidence type="ECO:0000256" key="1">
    <source>
        <dbReference type="SAM" id="MobiDB-lite"/>
    </source>
</evidence>
<reference evidence="2 3" key="1">
    <citation type="submission" date="2016-07" db="EMBL/GenBank/DDBJ databases">
        <title>Pervasive Adenine N6-methylation of Active Genes in Fungi.</title>
        <authorList>
            <consortium name="DOE Joint Genome Institute"/>
            <person name="Mondo S.J."/>
            <person name="Dannebaum R.O."/>
            <person name="Kuo R.C."/>
            <person name="Labutti K."/>
            <person name="Haridas S."/>
            <person name="Kuo A."/>
            <person name="Salamov A."/>
            <person name="Ahrendt S.R."/>
            <person name="Lipzen A."/>
            <person name="Sullivan W."/>
            <person name="Andreopoulos W.B."/>
            <person name="Clum A."/>
            <person name="Lindquist E."/>
            <person name="Daum C."/>
            <person name="Ramamoorthy G.K."/>
            <person name="Gryganskyi A."/>
            <person name="Culley D."/>
            <person name="Magnuson J.K."/>
            <person name="James T.Y."/>
            <person name="O'Malley M.A."/>
            <person name="Stajich J.E."/>
            <person name="Spatafora J.W."/>
            <person name="Visel A."/>
            <person name="Grigoriev I.V."/>
        </authorList>
    </citation>
    <scope>NUCLEOTIDE SEQUENCE [LARGE SCALE GENOMIC DNA]</scope>
    <source>
        <strain evidence="2 3">68-887.2</strain>
    </source>
</reference>
<feature type="compositionally biased region" description="Polar residues" evidence="1">
    <location>
        <begin position="74"/>
        <end position="127"/>
    </location>
</feature>
<accession>A0A1Y2BE13</accession>
<evidence type="ECO:0000313" key="2">
    <source>
        <dbReference type="EMBL" id="ORY33073.1"/>
    </source>
</evidence>